<reference evidence="1 2" key="1">
    <citation type="submission" date="2024-01" db="EMBL/GenBank/DDBJ databases">
        <title>Genome assemblies of Stephania.</title>
        <authorList>
            <person name="Yang L."/>
        </authorList>
    </citation>
    <scope>NUCLEOTIDE SEQUENCE [LARGE SCALE GENOMIC DNA]</scope>
    <source>
        <strain evidence="1">JXDWG</strain>
        <tissue evidence="1">Leaf</tissue>
    </source>
</reference>
<name>A0AAP0J165_9MAGN</name>
<keyword evidence="2" id="KW-1185">Reference proteome</keyword>
<protein>
    <submittedName>
        <fullName evidence="1">Uncharacterized protein</fullName>
    </submittedName>
</protein>
<accession>A0AAP0J165</accession>
<evidence type="ECO:0000313" key="2">
    <source>
        <dbReference type="Proteomes" id="UP001419268"/>
    </source>
</evidence>
<dbReference type="Proteomes" id="UP001419268">
    <property type="component" value="Unassembled WGS sequence"/>
</dbReference>
<gene>
    <name evidence="1" type="ORF">Scep_014417</name>
</gene>
<dbReference type="EMBL" id="JBBNAG010000006">
    <property type="protein sequence ID" value="KAK9125571.1"/>
    <property type="molecule type" value="Genomic_DNA"/>
</dbReference>
<organism evidence="1 2">
    <name type="scientific">Stephania cephalantha</name>
    <dbReference type="NCBI Taxonomy" id="152367"/>
    <lineage>
        <taxon>Eukaryota</taxon>
        <taxon>Viridiplantae</taxon>
        <taxon>Streptophyta</taxon>
        <taxon>Embryophyta</taxon>
        <taxon>Tracheophyta</taxon>
        <taxon>Spermatophyta</taxon>
        <taxon>Magnoliopsida</taxon>
        <taxon>Ranunculales</taxon>
        <taxon>Menispermaceae</taxon>
        <taxon>Menispermoideae</taxon>
        <taxon>Cissampelideae</taxon>
        <taxon>Stephania</taxon>
    </lineage>
</organism>
<proteinExistence type="predicted"/>
<sequence>MLTVYPSGPTDTNFKIVPYLLHRVLHKVILMRSGSKNYFTVLDMYILEAPMRDIKISLPHIIISHITSSSSTDRHLPYAHLLTHFFEEVGINLIKGNAPLSTKETVGSVTLHAMKYSYVHIERRWIRLADIPTSIEYRRHESPHDSDPDLQFNEREYLEYDMLFLQHDEENDGQHTSQDNEEVHRRFQLRSHLLRLYHR</sequence>
<comment type="caution">
    <text evidence="1">The sequence shown here is derived from an EMBL/GenBank/DDBJ whole genome shotgun (WGS) entry which is preliminary data.</text>
</comment>
<evidence type="ECO:0000313" key="1">
    <source>
        <dbReference type="EMBL" id="KAK9125571.1"/>
    </source>
</evidence>
<dbReference type="AlphaFoldDB" id="A0AAP0J165"/>